<accession>A0A194YMZ2</accession>
<protein>
    <recommendedName>
        <fullName evidence="1">DUF6598 domain-containing protein</fullName>
    </recommendedName>
</protein>
<dbReference type="Gramene" id="KXG29556">
    <property type="protein sequence ID" value="KXG29556"/>
    <property type="gene ID" value="SORBI_3004G054900"/>
</dbReference>
<reference evidence="2 3" key="1">
    <citation type="journal article" date="2009" name="Nature">
        <title>The Sorghum bicolor genome and the diversification of grasses.</title>
        <authorList>
            <person name="Paterson A.H."/>
            <person name="Bowers J.E."/>
            <person name="Bruggmann R."/>
            <person name="Dubchak I."/>
            <person name="Grimwood J."/>
            <person name="Gundlach H."/>
            <person name="Haberer G."/>
            <person name="Hellsten U."/>
            <person name="Mitros T."/>
            <person name="Poliakov A."/>
            <person name="Schmutz J."/>
            <person name="Spannagl M."/>
            <person name="Tang H."/>
            <person name="Wang X."/>
            <person name="Wicker T."/>
            <person name="Bharti A.K."/>
            <person name="Chapman J."/>
            <person name="Feltus F.A."/>
            <person name="Gowik U."/>
            <person name="Grigoriev I.V."/>
            <person name="Lyons E."/>
            <person name="Maher C.A."/>
            <person name="Martis M."/>
            <person name="Narechania A."/>
            <person name="Otillar R.P."/>
            <person name="Penning B.W."/>
            <person name="Salamov A.A."/>
            <person name="Wang Y."/>
            <person name="Zhang L."/>
            <person name="Carpita N.C."/>
            <person name="Freeling M."/>
            <person name="Gingle A.R."/>
            <person name="Hash C.T."/>
            <person name="Keller B."/>
            <person name="Klein P."/>
            <person name="Kresovich S."/>
            <person name="McCann M.C."/>
            <person name="Ming R."/>
            <person name="Peterson D.G."/>
            <person name="Mehboob-ur-Rahman"/>
            <person name="Ware D."/>
            <person name="Westhoff P."/>
            <person name="Mayer K.F."/>
            <person name="Messing J."/>
            <person name="Rokhsar D.S."/>
        </authorList>
    </citation>
    <scope>NUCLEOTIDE SEQUENCE [LARGE SCALE GENOMIC DNA]</scope>
    <source>
        <strain evidence="3">cv. BTx623</strain>
    </source>
</reference>
<dbReference type="InParanoid" id="A0A194YMZ2"/>
<organism evidence="2 3">
    <name type="scientific">Sorghum bicolor</name>
    <name type="common">Sorghum</name>
    <name type="synonym">Sorghum vulgare</name>
    <dbReference type="NCBI Taxonomy" id="4558"/>
    <lineage>
        <taxon>Eukaryota</taxon>
        <taxon>Viridiplantae</taxon>
        <taxon>Streptophyta</taxon>
        <taxon>Embryophyta</taxon>
        <taxon>Tracheophyta</taxon>
        <taxon>Spermatophyta</taxon>
        <taxon>Magnoliopsida</taxon>
        <taxon>Liliopsida</taxon>
        <taxon>Poales</taxon>
        <taxon>Poaceae</taxon>
        <taxon>PACMAD clade</taxon>
        <taxon>Panicoideae</taxon>
        <taxon>Andropogonodae</taxon>
        <taxon>Andropogoneae</taxon>
        <taxon>Sorghinae</taxon>
        <taxon>Sorghum</taxon>
    </lineage>
</organism>
<dbReference type="eggNOG" id="ENOG502R4B1">
    <property type="taxonomic scope" value="Eukaryota"/>
</dbReference>
<keyword evidence="3" id="KW-1185">Reference proteome</keyword>
<dbReference type="PANTHER" id="PTHR33065:SF117">
    <property type="entry name" value="OS01G0590200 PROTEIN"/>
    <property type="match status" value="1"/>
</dbReference>
<dbReference type="FunCoup" id="A0A194YMZ2">
    <property type="interactions" value="112"/>
</dbReference>
<gene>
    <name evidence="2" type="ORF">SORBI_3004G054900</name>
</gene>
<dbReference type="InterPro" id="IPR046533">
    <property type="entry name" value="DUF6598"/>
</dbReference>
<feature type="domain" description="DUF6598" evidence="1">
    <location>
        <begin position="122"/>
        <end position="324"/>
    </location>
</feature>
<proteinExistence type="predicted"/>
<dbReference type="PANTHER" id="PTHR33065">
    <property type="entry name" value="OS07G0486400 PROTEIN"/>
    <property type="match status" value="1"/>
</dbReference>
<dbReference type="Proteomes" id="UP000000768">
    <property type="component" value="Chromosome 4"/>
</dbReference>
<name>A0A194YMZ2_SORBI</name>
<dbReference type="Pfam" id="PF20241">
    <property type="entry name" value="DUF6598"/>
    <property type="match status" value="1"/>
</dbReference>
<reference evidence="3" key="2">
    <citation type="journal article" date="2018" name="Plant J.">
        <title>The Sorghum bicolor reference genome: improved assembly, gene annotations, a transcriptome atlas, and signatures of genome organization.</title>
        <authorList>
            <person name="McCormick R.F."/>
            <person name="Truong S.K."/>
            <person name="Sreedasyam A."/>
            <person name="Jenkins J."/>
            <person name="Shu S."/>
            <person name="Sims D."/>
            <person name="Kennedy M."/>
            <person name="Amirebrahimi M."/>
            <person name="Weers B.D."/>
            <person name="McKinley B."/>
            <person name="Mattison A."/>
            <person name="Morishige D.T."/>
            <person name="Grimwood J."/>
            <person name="Schmutz J."/>
            <person name="Mullet J.E."/>
        </authorList>
    </citation>
    <scope>NUCLEOTIDE SEQUENCE [LARGE SCALE GENOMIC DNA]</scope>
    <source>
        <strain evidence="3">cv. BTx623</strain>
    </source>
</reference>
<dbReference type="EMBL" id="CM000763">
    <property type="protein sequence ID" value="KXG29556.1"/>
    <property type="molecule type" value="Genomic_DNA"/>
</dbReference>
<evidence type="ECO:0000313" key="3">
    <source>
        <dbReference type="Proteomes" id="UP000000768"/>
    </source>
</evidence>
<sequence length="406" mass="46421">MAVEGRAVQLPLEEPYWENWDSMVTLVDEHNRAAFDLEVEITNQINEYIDDYSRKIRELNAKLPKEQQFFPVCVRPRDPELLIKARAPFFKEFKMGNISPTSWGCKHFASPEPGEKYKASTMLQVFCLRFATDILKCGPMEVYGFVAVRDDCEPLRNYIFNLPREEAITLDSSVLPLISPIRGMSVWNNALVEINLKGKKNEKSDDLVLIDSCIEFRWNRIVRDKKLKSRIDGPFGAFEMEYMFIKHGIEAVVEVDIPSELIGDHVLIVARSTGFKQEVMIYDDVVKEETRKISAVIAASRRGSLHFGFLATGIRASADYIKFQVKKSGTHQGYMFILKEPQSAMLHYEPHDILVVNGCLPREGLQLPQKKGRILGLRRSVNDPGVIRVPFKVTFSTMGYYNNGML</sequence>
<dbReference type="AlphaFoldDB" id="A0A194YMZ2"/>
<dbReference type="OrthoDB" id="691194at2759"/>
<evidence type="ECO:0000259" key="1">
    <source>
        <dbReference type="Pfam" id="PF20241"/>
    </source>
</evidence>
<evidence type="ECO:0000313" key="2">
    <source>
        <dbReference type="EMBL" id="KXG29556.1"/>
    </source>
</evidence>